<accession>A0A840TSE2</accession>
<dbReference type="AlphaFoldDB" id="A0A840TSE2"/>
<evidence type="ECO:0000313" key="8">
    <source>
        <dbReference type="EMBL" id="MBB5282920.1"/>
    </source>
</evidence>
<proteinExistence type="inferred from homology"/>
<dbReference type="InterPro" id="IPR012944">
    <property type="entry name" value="SusD_RagB_dom"/>
</dbReference>
<dbReference type="Gene3D" id="1.25.40.390">
    <property type="match status" value="1"/>
</dbReference>
<keyword evidence="4" id="KW-0472">Membrane</keyword>
<dbReference type="InterPro" id="IPR033985">
    <property type="entry name" value="SusD-like_N"/>
</dbReference>
<evidence type="ECO:0000313" key="9">
    <source>
        <dbReference type="Proteomes" id="UP000557307"/>
    </source>
</evidence>
<keyword evidence="5" id="KW-0998">Cell outer membrane</keyword>
<evidence type="ECO:0008006" key="10">
    <source>
        <dbReference type="Google" id="ProtNLM"/>
    </source>
</evidence>
<evidence type="ECO:0000256" key="5">
    <source>
        <dbReference type="ARBA" id="ARBA00023237"/>
    </source>
</evidence>
<name>A0A840TSE2_9BACT</name>
<dbReference type="EMBL" id="JACHGF010000002">
    <property type="protein sequence ID" value="MBB5282920.1"/>
    <property type="molecule type" value="Genomic_DNA"/>
</dbReference>
<keyword evidence="9" id="KW-1185">Reference proteome</keyword>
<dbReference type="GO" id="GO:0009279">
    <property type="term" value="C:cell outer membrane"/>
    <property type="evidence" value="ECO:0007669"/>
    <property type="project" value="UniProtKB-SubCell"/>
</dbReference>
<dbReference type="InterPro" id="IPR011990">
    <property type="entry name" value="TPR-like_helical_dom_sf"/>
</dbReference>
<evidence type="ECO:0000256" key="3">
    <source>
        <dbReference type="ARBA" id="ARBA00022729"/>
    </source>
</evidence>
<dbReference type="CDD" id="cd08977">
    <property type="entry name" value="SusD"/>
    <property type="match status" value="1"/>
</dbReference>
<feature type="domain" description="SusD-like N-terminal" evidence="7">
    <location>
        <begin position="83"/>
        <end position="227"/>
    </location>
</feature>
<organism evidence="8 9">
    <name type="scientific">Rhabdobacter roseus</name>
    <dbReference type="NCBI Taxonomy" id="1655419"/>
    <lineage>
        <taxon>Bacteria</taxon>
        <taxon>Pseudomonadati</taxon>
        <taxon>Bacteroidota</taxon>
        <taxon>Cytophagia</taxon>
        <taxon>Cytophagales</taxon>
        <taxon>Cytophagaceae</taxon>
        <taxon>Rhabdobacter</taxon>
    </lineage>
</organism>
<dbReference type="SUPFAM" id="SSF48452">
    <property type="entry name" value="TPR-like"/>
    <property type="match status" value="1"/>
</dbReference>
<feature type="domain" description="RagB/SusD" evidence="6">
    <location>
        <begin position="314"/>
        <end position="494"/>
    </location>
</feature>
<evidence type="ECO:0000259" key="7">
    <source>
        <dbReference type="Pfam" id="PF14322"/>
    </source>
</evidence>
<sequence length="494" mass="54915">MAMNYMLSRRVIGLLFLLGSCTDQFLNLSPLSNANVENFYKTEKDFEVAVNGAYVSLRASGVFHDYVPLMGDLHSDNTTVGTTAGARTAFFEMSEFRDQPTSTIVSTVWNHHYEGIARCNIVLDRIEPVLFDSEPLKNQYIAEARFLRALYYFNLVRIFGDVPLIVKEVKSIDLAYGMGRTPVQDIYASIEADLQFATTHLPATYAAAQVGKATSGAAKGLLGKVYLTRRKFAESAQVLKEVISSGRYQLLPHFADLWKTTHKNSRESLFEVQFKKQAGSGTGSNYSVRFTPYLSSAVLVGAASTEGGYNTPTEDLLAAYSDSDLRKAVSVAEGYTDQNGNAVRGLSGRHTKKFLGAFTAGQGADDNWPVLRYADVLLLYAEALNEVGFQPAGEAFTYLNQVRARAGLAPLSPTATDEDLRVADQRAFRLALEKERRLELALEGHRWFDLVRTGRALEVLQSKQYPMQEYHLLFPIPQQQIDINPRVLTQNTGY</sequence>
<evidence type="ECO:0000256" key="4">
    <source>
        <dbReference type="ARBA" id="ARBA00023136"/>
    </source>
</evidence>
<dbReference type="Pfam" id="PF14322">
    <property type="entry name" value="SusD-like_3"/>
    <property type="match status" value="1"/>
</dbReference>
<evidence type="ECO:0000259" key="6">
    <source>
        <dbReference type="Pfam" id="PF07980"/>
    </source>
</evidence>
<comment type="caution">
    <text evidence="8">The sequence shown here is derived from an EMBL/GenBank/DDBJ whole genome shotgun (WGS) entry which is preliminary data.</text>
</comment>
<comment type="similarity">
    <text evidence="2">Belongs to the SusD family.</text>
</comment>
<evidence type="ECO:0000256" key="2">
    <source>
        <dbReference type="ARBA" id="ARBA00006275"/>
    </source>
</evidence>
<gene>
    <name evidence="8" type="ORF">HNQ92_001046</name>
</gene>
<dbReference type="Pfam" id="PF07980">
    <property type="entry name" value="SusD_RagB"/>
    <property type="match status" value="1"/>
</dbReference>
<keyword evidence="3" id="KW-0732">Signal</keyword>
<dbReference type="Proteomes" id="UP000557307">
    <property type="component" value="Unassembled WGS sequence"/>
</dbReference>
<protein>
    <recommendedName>
        <fullName evidence="10">RagB/SusD family nutrient uptake outer membrane protein</fullName>
    </recommendedName>
</protein>
<reference evidence="8 9" key="1">
    <citation type="submission" date="2020-08" db="EMBL/GenBank/DDBJ databases">
        <title>Genomic Encyclopedia of Type Strains, Phase IV (KMG-IV): sequencing the most valuable type-strain genomes for metagenomic binning, comparative biology and taxonomic classification.</title>
        <authorList>
            <person name="Goeker M."/>
        </authorList>
    </citation>
    <scope>NUCLEOTIDE SEQUENCE [LARGE SCALE GENOMIC DNA]</scope>
    <source>
        <strain evidence="8 9">DSM 105074</strain>
    </source>
</reference>
<evidence type="ECO:0000256" key="1">
    <source>
        <dbReference type="ARBA" id="ARBA00004442"/>
    </source>
</evidence>
<comment type="subcellular location">
    <subcellularLocation>
        <location evidence="1">Cell outer membrane</location>
    </subcellularLocation>
</comment>